<evidence type="ECO:0000313" key="6">
    <source>
        <dbReference type="Proteomes" id="UP001605036"/>
    </source>
</evidence>
<dbReference type="EMBL" id="JBHFFA010000002">
    <property type="protein sequence ID" value="KAL2645445.1"/>
    <property type="molecule type" value="Genomic_DNA"/>
</dbReference>
<keyword evidence="3" id="KW-0328">Glycosyltransferase</keyword>
<evidence type="ECO:0000313" key="5">
    <source>
        <dbReference type="EMBL" id="KAL2645445.1"/>
    </source>
</evidence>
<dbReference type="PANTHER" id="PTHR31311:SF44">
    <property type="entry name" value="GLYCOSYLTRANSFERASE 2-RELATED"/>
    <property type="match status" value="1"/>
</dbReference>
<protein>
    <submittedName>
        <fullName evidence="5">Uncharacterized protein</fullName>
    </submittedName>
</protein>
<gene>
    <name evidence="5" type="ORF">R1flu_013032</name>
</gene>
<dbReference type="Gene3D" id="3.90.550.10">
    <property type="entry name" value="Spore Coat Polysaccharide Biosynthesis Protein SpsA, Chain A"/>
    <property type="match status" value="1"/>
</dbReference>
<comment type="caution">
    <text evidence="5">The sequence shown here is derived from an EMBL/GenBank/DDBJ whole genome shotgun (WGS) entry which is preliminary data.</text>
</comment>
<dbReference type="GO" id="GO:0000139">
    <property type="term" value="C:Golgi membrane"/>
    <property type="evidence" value="ECO:0007669"/>
    <property type="project" value="UniProtKB-SubCell"/>
</dbReference>
<dbReference type="PANTHER" id="PTHR31311">
    <property type="entry name" value="XYLOGLUCAN 6-XYLOSYLTRANSFERASE 5-RELATED-RELATED"/>
    <property type="match status" value="1"/>
</dbReference>
<keyword evidence="6" id="KW-1185">Reference proteome</keyword>
<reference evidence="5 6" key="1">
    <citation type="submission" date="2024-09" db="EMBL/GenBank/DDBJ databases">
        <title>Chromosome-scale assembly of Riccia fluitans.</title>
        <authorList>
            <person name="Paukszto L."/>
            <person name="Sawicki J."/>
            <person name="Karawczyk K."/>
            <person name="Piernik-Szablinska J."/>
            <person name="Szczecinska M."/>
            <person name="Mazdziarz M."/>
        </authorList>
    </citation>
    <scope>NUCLEOTIDE SEQUENCE [LARGE SCALE GENOMIC DNA]</scope>
    <source>
        <strain evidence="5">Rf_01</strain>
        <tissue evidence="5">Aerial parts of the thallus</tissue>
    </source>
</reference>
<dbReference type="InterPro" id="IPR029044">
    <property type="entry name" value="Nucleotide-diphossugar_trans"/>
</dbReference>
<dbReference type="GO" id="GO:0016757">
    <property type="term" value="F:glycosyltransferase activity"/>
    <property type="evidence" value="ECO:0007669"/>
    <property type="project" value="UniProtKB-KW"/>
</dbReference>
<evidence type="ECO:0000256" key="3">
    <source>
        <dbReference type="ARBA" id="ARBA00022676"/>
    </source>
</evidence>
<dbReference type="Pfam" id="PF05637">
    <property type="entry name" value="Glyco_transf_34"/>
    <property type="match status" value="1"/>
</dbReference>
<dbReference type="Proteomes" id="UP001605036">
    <property type="component" value="Unassembled WGS sequence"/>
</dbReference>
<evidence type="ECO:0000256" key="2">
    <source>
        <dbReference type="ARBA" id="ARBA00005664"/>
    </source>
</evidence>
<dbReference type="InterPro" id="IPR008630">
    <property type="entry name" value="Glyco_trans_34"/>
</dbReference>
<accession>A0ABD1ZCH0</accession>
<organism evidence="5 6">
    <name type="scientific">Riccia fluitans</name>
    <dbReference type="NCBI Taxonomy" id="41844"/>
    <lineage>
        <taxon>Eukaryota</taxon>
        <taxon>Viridiplantae</taxon>
        <taxon>Streptophyta</taxon>
        <taxon>Embryophyta</taxon>
        <taxon>Marchantiophyta</taxon>
        <taxon>Marchantiopsida</taxon>
        <taxon>Marchantiidae</taxon>
        <taxon>Marchantiales</taxon>
        <taxon>Ricciaceae</taxon>
        <taxon>Riccia</taxon>
    </lineage>
</organism>
<keyword evidence="4" id="KW-0808">Transferase</keyword>
<evidence type="ECO:0000256" key="1">
    <source>
        <dbReference type="ARBA" id="ARBA00004323"/>
    </source>
</evidence>
<name>A0ABD1ZCH0_9MARC</name>
<comment type="similarity">
    <text evidence="2">Belongs to the glycosyltransferase 34 family.</text>
</comment>
<comment type="subcellular location">
    <subcellularLocation>
        <location evidence="1">Golgi apparatus membrane</location>
        <topology evidence="1">Single-pass type II membrane protein</topology>
    </subcellularLocation>
</comment>
<sequence length="117" mass="13859">MLMMNHPEVDWFWWMDMEAWITNMAFKIPFDKYVSNNKNLFLYGDTKFLYDEKSWAGINIGDFSIRNCQWSLDLRDAWASKKSGQFLTQNLPGRPEDFPADVQSALAYLVVYENKLQ</sequence>
<dbReference type="AlphaFoldDB" id="A0ABD1ZCH0"/>
<proteinExistence type="inferred from homology"/>
<evidence type="ECO:0000256" key="4">
    <source>
        <dbReference type="ARBA" id="ARBA00022679"/>
    </source>
</evidence>